<accession>A0A923LQF0</accession>
<reference evidence="3" key="1">
    <citation type="submission" date="2020-08" db="EMBL/GenBank/DDBJ databases">
        <title>Genome public.</title>
        <authorList>
            <person name="Liu C."/>
            <person name="Sun Q."/>
        </authorList>
    </citation>
    <scope>NUCLEOTIDE SEQUENCE</scope>
    <source>
        <strain evidence="3">BX1005</strain>
    </source>
</reference>
<dbReference type="Gene3D" id="1.10.287.110">
    <property type="entry name" value="DnaJ domain"/>
    <property type="match status" value="1"/>
</dbReference>
<dbReference type="GO" id="GO:0006260">
    <property type="term" value="P:DNA replication"/>
    <property type="evidence" value="ECO:0007669"/>
    <property type="project" value="UniProtKB-KW"/>
</dbReference>
<dbReference type="EMBL" id="JACOPH010000008">
    <property type="protein sequence ID" value="MBC5714567.1"/>
    <property type="molecule type" value="Genomic_DNA"/>
</dbReference>
<comment type="caution">
    <text evidence="3">The sequence shown here is derived from an EMBL/GenBank/DDBJ whole genome shotgun (WGS) entry which is preliminary data.</text>
</comment>
<feature type="coiled-coil region" evidence="2">
    <location>
        <begin position="30"/>
        <end position="71"/>
    </location>
</feature>
<name>A0A923LQF0_9FIRM</name>
<evidence type="ECO:0000313" key="4">
    <source>
        <dbReference type="Proteomes" id="UP000606720"/>
    </source>
</evidence>
<evidence type="ECO:0000256" key="1">
    <source>
        <dbReference type="ARBA" id="ARBA00022705"/>
    </source>
</evidence>
<dbReference type="RefSeq" id="WP_186867222.1">
    <property type="nucleotide sequence ID" value="NZ_JACOPH010000008.1"/>
</dbReference>
<evidence type="ECO:0008006" key="5">
    <source>
        <dbReference type="Google" id="ProtNLM"/>
    </source>
</evidence>
<evidence type="ECO:0000256" key="2">
    <source>
        <dbReference type="SAM" id="Coils"/>
    </source>
</evidence>
<dbReference type="SUPFAM" id="SSF46565">
    <property type="entry name" value="Chaperone J-domain"/>
    <property type="match status" value="1"/>
</dbReference>
<proteinExistence type="predicted"/>
<dbReference type="Proteomes" id="UP000606720">
    <property type="component" value="Unassembled WGS sequence"/>
</dbReference>
<gene>
    <name evidence="3" type="ORF">H8S17_10160</name>
</gene>
<keyword evidence="1" id="KW-0235">DNA replication</keyword>
<dbReference type="AlphaFoldDB" id="A0A923LQF0"/>
<dbReference type="InterPro" id="IPR036869">
    <property type="entry name" value="J_dom_sf"/>
</dbReference>
<keyword evidence="4" id="KW-1185">Reference proteome</keyword>
<evidence type="ECO:0000313" key="3">
    <source>
        <dbReference type="EMBL" id="MBC5714567.1"/>
    </source>
</evidence>
<keyword evidence="2" id="KW-0175">Coiled coil</keyword>
<organism evidence="3 4">
    <name type="scientific">Roseburia zhanii</name>
    <dbReference type="NCBI Taxonomy" id="2763064"/>
    <lineage>
        <taxon>Bacteria</taxon>
        <taxon>Bacillati</taxon>
        <taxon>Bacillota</taxon>
        <taxon>Clostridia</taxon>
        <taxon>Lachnospirales</taxon>
        <taxon>Lachnospiraceae</taxon>
        <taxon>Roseburia</taxon>
    </lineage>
</organism>
<protein>
    <recommendedName>
        <fullName evidence="5">Molecular chaperone DnaJ</fullName>
    </recommendedName>
</protein>
<sequence>MDQVYVTAEESAKVISNWCFRKTVESTADDSQILEEREELERQQRLLEHEREEFLREKNFEEQRLKQEKRLFDMKWKMLEEEWRKLVAERERVERRKSFYARMEDFEAKERIRMTSDHSVSLLFAGADHPASVKKRYKDLIKIFHPDNTAGDTGMIQKINEEYEKLKKEYGIG</sequence>